<evidence type="ECO:0000313" key="2">
    <source>
        <dbReference type="EMBL" id="MFC5911403.1"/>
    </source>
</evidence>
<feature type="region of interest" description="Disordered" evidence="1">
    <location>
        <begin position="53"/>
        <end position="77"/>
    </location>
</feature>
<keyword evidence="3" id="KW-1185">Reference proteome</keyword>
<reference evidence="3" key="1">
    <citation type="journal article" date="2019" name="Int. J. Syst. Evol. Microbiol.">
        <title>The Global Catalogue of Microorganisms (GCM) 10K type strain sequencing project: providing services to taxonomists for standard genome sequencing and annotation.</title>
        <authorList>
            <consortium name="The Broad Institute Genomics Platform"/>
            <consortium name="The Broad Institute Genome Sequencing Center for Infectious Disease"/>
            <person name="Wu L."/>
            <person name="Ma J."/>
        </authorList>
    </citation>
    <scope>NUCLEOTIDE SEQUENCE [LARGE SCALE GENOMIC DNA]</scope>
    <source>
        <strain evidence="3">JCM 4816</strain>
    </source>
</reference>
<evidence type="ECO:0000313" key="3">
    <source>
        <dbReference type="Proteomes" id="UP001596174"/>
    </source>
</evidence>
<dbReference type="EMBL" id="JBHSQJ010000163">
    <property type="protein sequence ID" value="MFC5911403.1"/>
    <property type="molecule type" value="Genomic_DNA"/>
</dbReference>
<name>A0ABW1GAZ3_9ACTN</name>
<sequence>ASRALPTGAVAPAADTLGVSPAAAPAGAPAPAQAAGGLLQSLPVGQALNGNQLPLGSPQLPSLKSLPMGPTTPGLGAATGLAGQLPGYVSGLTAAAPGTVLPV</sequence>
<organism evidence="2 3">
    <name type="scientific">Streptacidiphilus monticola</name>
    <dbReference type="NCBI Taxonomy" id="2161674"/>
    <lineage>
        <taxon>Bacteria</taxon>
        <taxon>Bacillati</taxon>
        <taxon>Actinomycetota</taxon>
        <taxon>Actinomycetes</taxon>
        <taxon>Kitasatosporales</taxon>
        <taxon>Streptomycetaceae</taxon>
        <taxon>Streptacidiphilus</taxon>
    </lineage>
</organism>
<comment type="caution">
    <text evidence="2">The sequence shown here is derived from an EMBL/GenBank/DDBJ whole genome shotgun (WGS) entry which is preliminary data.</text>
</comment>
<feature type="compositionally biased region" description="Low complexity" evidence="1">
    <location>
        <begin position="20"/>
        <end position="33"/>
    </location>
</feature>
<evidence type="ECO:0008006" key="4">
    <source>
        <dbReference type="Google" id="ProtNLM"/>
    </source>
</evidence>
<accession>A0ABW1GAZ3</accession>
<feature type="region of interest" description="Disordered" evidence="1">
    <location>
        <begin position="1"/>
        <end position="33"/>
    </location>
</feature>
<gene>
    <name evidence="2" type="ORF">ACFP3V_29890</name>
</gene>
<evidence type="ECO:0000256" key="1">
    <source>
        <dbReference type="SAM" id="MobiDB-lite"/>
    </source>
</evidence>
<feature type="non-terminal residue" evidence="2">
    <location>
        <position position="1"/>
    </location>
</feature>
<proteinExistence type="predicted"/>
<protein>
    <recommendedName>
        <fullName evidence="4">ATP-binding protein</fullName>
    </recommendedName>
</protein>
<dbReference type="Proteomes" id="UP001596174">
    <property type="component" value="Unassembled WGS sequence"/>
</dbReference>